<name>S7URU4_9BACT</name>
<keyword evidence="18" id="KW-1185">Reference proteome</keyword>
<comment type="subunit">
    <text evidence="13">Monomer.</text>
</comment>
<dbReference type="PROSITE" id="PS01278">
    <property type="entry name" value="MTTASE_RADICAL"/>
    <property type="match status" value="1"/>
</dbReference>
<feature type="binding site" evidence="13">
    <location>
        <position position="165"/>
    </location>
    <ligand>
        <name>[4Fe-4S] cluster</name>
        <dbReference type="ChEBI" id="CHEBI:49883"/>
        <label>2</label>
        <note>4Fe-4S-S-AdoMet</note>
    </ligand>
</feature>
<dbReference type="InterPro" id="IPR002792">
    <property type="entry name" value="TRAM_dom"/>
</dbReference>
<evidence type="ECO:0000256" key="2">
    <source>
        <dbReference type="ARBA" id="ARBA00022485"/>
    </source>
</evidence>
<feature type="domain" description="Radical SAM core" evidence="16">
    <location>
        <begin position="144"/>
        <end position="375"/>
    </location>
</feature>
<keyword evidence="13" id="KW-0819">tRNA processing</keyword>
<evidence type="ECO:0000256" key="4">
    <source>
        <dbReference type="ARBA" id="ARBA00022679"/>
    </source>
</evidence>
<dbReference type="GO" id="GO:0035597">
    <property type="term" value="F:tRNA-2-methylthio-N(6)-dimethylallyladenosine(37) synthase activity"/>
    <property type="evidence" value="ECO:0007669"/>
    <property type="project" value="UniProtKB-EC"/>
</dbReference>
<evidence type="ECO:0000256" key="10">
    <source>
        <dbReference type="ARBA" id="ARBA00068570"/>
    </source>
</evidence>
<dbReference type="Pfam" id="PF00919">
    <property type="entry name" value="UPF0004"/>
    <property type="match status" value="1"/>
</dbReference>
<dbReference type="InterPro" id="IPR023404">
    <property type="entry name" value="rSAM_horseshoe"/>
</dbReference>
<dbReference type="EC" id="2.8.4.3" evidence="9 13"/>
<dbReference type="NCBIfam" id="TIGR01574">
    <property type="entry name" value="miaB-methiolase"/>
    <property type="match status" value="1"/>
</dbReference>
<dbReference type="SUPFAM" id="SSF102114">
    <property type="entry name" value="Radical SAM enzymes"/>
    <property type="match status" value="1"/>
</dbReference>
<accession>S7URU4</accession>
<evidence type="ECO:0000256" key="6">
    <source>
        <dbReference type="ARBA" id="ARBA00022723"/>
    </source>
</evidence>
<dbReference type="GO" id="GO:0005829">
    <property type="term" value="C:cytosol"/>
    <property type="evidence" value="ECO:0007669"/>
    <property type="project" value="TreeGrafter"/>
</dbReference>
<dbReference type="InterPro" id="IPR013848">
    <property type="entry name" value="Methylthiotransferase_N"/>
</dbReference>
<dbReference type="GO" id="GO:0046872">
    <property type="term" value="F:metal ion binding"/>
    <property type="evidence" value="ECO:0007669"/>
    <property type="project" value="UniProtKB-KW"/>
</dbReference>
<dbReference type="SFLD" id="SFLDF00273">
    <property type="entry name" value="(dimethylallyl)adenosine_tRNA"/>
    <property type="match status" value="1"/>
</dbReference>
<dbReference type="Proteomes" id="UP000014975">
    <property type="component" value="Unassembled WGS sequence"/>
</dbReference>
<dbReference type="NCBIfam" id="TIGR00089">
    <property type="entry name" value="MiaB/RimO family radical SAM methylthiotransferase"/>
    <property type="match status" value="1"/>
</dbReference>
<evidence type="ECO:0000256" key="11">
    <source>
        <dbReference type="ARBA" id="ARBA00080698"/>
    </source>
</evidence>
<keyword evidence="6 13" id="KW-0479">Metal-binding</keyword>
<dbReference type="SFLD" id="SFLDG01082">
    <property type="entry name" value="B12-binding_domain_containing"/>
    <property type="match status" value="1"/>
</dbReference>
<dbReference type="InterPro" id="IPR038135">
    <property type="entry name" value="Methylthiotransferase_N_sf"/>
</dbReference>
<dbReference type="InterPro" id="IPR007197">
    <property type="entry name" value="rSAM"/>
</dbReference>
<feature type="domain" description="TRAM" evidence="14">
    <location>
        <begin position="378"/>
        <end position="452"/>
    </location>
</feature>
<keyword evidence="8 13" id="KW-0411">Iron-sulfur</keyword>
<proteinExistence type="inferred from homology"/>
<evidence type="ECO:0000259" key="16">
    <source>
        <dbReference type="PROSITE" id="PS51918"/>
    </source>
</evidence>
<dbReference type="EMBL" id="ATHI01000005">
    <property type="protein sequence ID" value="EPR35043.1"/>
    <property type="molecule type" value="Genomic_DNA"/>
</dbReference>
<dbReference type="SFLD" id="SFLDG01061">
    <property type="entry name" value="methylthiotransferase"/>
    <property type="match status" value="1"/>
</dbReference>
<dbReference type="PROSITE" id="PS51449">
    <property type="entry name" value="MTTASE_N"/>
    <property type="match status" value="1"/>
</dbReference>
<evidence type="ECO:0000256" key="1">
    <source>
        <dbReference type="ARBA" id="ARBA00003234"/>
    </source>
</evidence>
<dbReference type="Gene3D" id="3.40.50.12160">
    <property type="entry name" value="Methylthiotransferase, N-terminal domain"/>
    <property type="match status" value="1"/>
</dbReference>
<dbReference type="GO" id="GO:0051539">
    <property type="term" value="F:4 iron, 4 sulfur cluster binding"/>
    <property type="evidence" value="ECO:0007669"/>
    <property type="project" value="UniProtKB-UniRule"/>
</dbReference>
<evidence type="ECO:0000256" key="5">
    <source>
        <dbReference type="ARBA" id="ARBA00022691"/>
    </source>
</evidence>
<feature type="binding site" evidence="13">
    <location>
        <position position="48"/>
    </location>
    <ligand>
        <name>[4Fe-4S] cluster</name>
        <dbReference type="ChEBI" id="CHEBI:49883"/>
        <label>1</label>
    </ligand>
</feature>
<dbReference type="Pfam" id="PF04055">
    <property type="entry name" value="Radical_SAM"/>
    <property type="match status" value="1"/>
</dbReference>
<comment type="subcellular location">
    <subcellularLocation>
        <location evidence="13">Cytoplasm</location>
    </subcellularLocation>
</comment>
<keyword evidence="2 13" id="KW-0004">4Fe-4S</keyword>
<dbReference type="FunFam" id="3.40.50.12160:FF:000003">
    <property type="entry name" value="CDK5 regulatory subunit-associated protein 1"/>
    <property type="match status" value="1"/>
</dbReference>
<dbReference type="CDD" id="cd01335">
    <property type="entry name" value="Radical_SAM"/>
    <property type="match status" value="1"/>
</dbReference>
<gene>
    <name evidence="13" type="primary">miaB</name>
    <name evidence="17" type="ORF">dsat_2406</name>
</gene>
<dbReference type="FunFam" id="3.80.30.20:FF:000001">
    <property type="entry name" value="tRNA-2-methylthio-N(6)-dimethylallyladenosine synthase 2"/>
    <property type="match status" value="1"/>
</dbReference>
<dbReference type="HAMAP" id="MF_01864">
    <property type="entry name" value="tRNA_metthiotr_MiaB"/>
    <property type="match status" value="1"/>
</dbReference>
<keyword evidence="7 13" id="KW-0408">Iron</keyword>
<dbReference type="Gene3D" id="3.80.30.20">
    <property type="entry name" value="tm_1862 like domain"/>
    <property type="match status" value="1"/>
</dbReference>
<evidence type="ECO:0000256" key="12">
    <source>
        <dbReference type="ARBA" id="ARBA00081141"/>
    </source>
</evidence>
<dbReference type="STRING" id="1121439.dsat_2406"/>
<feature type="binding site" evidence="13">
    <location>
        <position position="158"/>
    </location>
    <ligand>
        <name>[4Fe-4S] cluster</name>
        <dbReference type="ChEBI" id="CHEBI:49883"/>
        <label>2</label>
        <note>4Fe-4S-S-AdoMet</note>
    </ligand>
</feature>
<feature type="binding site" evidence="13">
    <location>
        <position position="162"/>
    </location>
    <ligand>
        <name>[4Fe-4S] cluster</name>
        <dbReference type="ChEBI" id="CHEBI:49883"/>
        <label>2</label>
        <note>4Fe-4S-S-AdoMet</note>
    </ligand>
</feature>
<dbReference type="InterPro" id="IPR058240">
    <property type="entry name" value="rSAM_sf"/>
</dbReference>
<feature type="binding site" evidence="13">
    <location>
        <position position="10"/>
    </location>
    <ligand>
        <name>[4Fe-4S] cluster</name>
        <dbReference type="ChEBI" id="CHEBI:49883"/>
        <label>1</label>
    </ligand>
</feature>
<evidence type="ECO:0000256" key="13">
    <source>
        <dbReference type="HAMAP-Rule" id="MF_01864"/>
    </source>
</evidence>
<dbReference type="SMART" id="SM00729">
    <property type="entry name" value="Elp3"/>
    <property type="match status" value="1"/>
</dbReference>
<comment type="catalytic activity">
    <reaction evidence="13">
        <text>N(6)-dimethylallyladenosine(37) in tRNA + (sulfur carrier)-SH + AH2 + 2 S-adenosyl-L-methionine = 2-methylsulfanyl-N(6)-dimethylallyladenosine(37) in tRNA + (sulfur carrier)-H + 5'-deoxyadenosine + L-methionine + A + S-adenosyl-L-homocysteine + 2 H(+)</text>
        <dbReference type="Rhea" id="RHEA:37067"/>
        <dbReference type="Rhea" id="RHEA-COMP:10375"/>
        <dbReference type="Rhea" id="RHEA-COMP:10376"/>
        <dbReference type="Rhea" id="RHEA-COMP:14737"/>
        <dbReference type="Rhea" id="RHEA-COMP:14739"/>
        <dbReference type="ChEBI" id="CHEBI:13193"/>
        <dbReference type="ChEBI" id="CHEBI:15378"/>
        <dbReference type="ChEBI" id="CHEBI:17319"/>
        <dbReference type="ChEBI" id="CHEBI:17499"/>
        <dbReference type="ChEBI" id="CHEBI:29917"/>
        <dbReference type="ChEBI" id="CHEBI:57844"/>
        <dbReference type="ChEBI" id="CHEBI:57856"/>
        <dbReference type="ChEBI" id="CHEBI:59789"/>
        <dbReference type="ChEBI" id="CHEBI:64428"/>
        <dbReference type="ChEBI" id="CHEBI:74415"/>
        <dbReference type="ChEBI" id="CHEBI:74417"/>
        <dbReference type="EC" id="2.8.4.3"/>
    </reaction>
</comment>
<evidence type="ECO:0000313" key="17">
    <source>
        <dbReference type="EMBL" id="EPR35043.1"/>
    </source>
</evidence>
<keyword evidence="3 13" id="KW-0963">Cytoplasm</keyword>
<reference evidence="17 18" key="1">
    <citation type="journal article" date="2013" name="Genome Announc.">
        <title>Draft genome sequences for three mercury-methylating, sulfate-reducing bacteria.</title>
        <authorList>
            <person name="Brown S.D."/>
            <person name="Hurt R.A.Jr."/>
            <person name="Gilmour C.C."/>
            <person name="Elias D.A."/>
        </authorList>
    </citation>
    <scope>NUCLEOTIDE SEQUENCE [LARGE SCALE GENOMIC DNA]</scope>
    <source>
        <strain evidence="17 18">DSM 16529</strain>
    </source>
</reference>
<dbReference type="RefSeq" id="WP_020886292.1">
    <property type="nucleotide sequence ID" value="NZ_ATHI01000005.1"/>
</dbReference>
<dbReference type="PATRIC" id="fig|1121439.3.peg.800"/>
<evidence type="ECO:0000256" key="3">
    <source>
        <dbReference type="ARBA" id="ARBA00022490"/>
    </source>
</evidence>
<evidence type="ECO:0000256" key="7">
    <source>
        <dbReference type="ARBA" id="ARBA00023004"/>
    </source>
</evidence>
<comment type="similarity">
    <text evidence="13">Belongs to the methylthiotransferase family. MiaB subfamily.</text>
</comment>
<keyword evidence="5 13" id="KW-0949">S-adenosyl-L-methionine</keyword>
<organism evidence="17 18">
    <name type="scientific">Alkalidesulfovibrio alkalitolerans DSM 16529</name>
    <dbReference type="NCBI Taxonomy" id="1121439"/>
    <lineage>
        <taxon>Bacteria</taxon>
        <taxon>Pseudomonadati</taxon>
        <taxon>Thermodesulfobacteriota</taxon>
        <taxon>Desulfovibrionia</taxon>
        <taxon>Desulfovibrionales</taxon>
        <taxon>Desulfovibrionaceae</taxon>
        <taxon>Alkalidesulfovibrio</taxon>
    </lineage>
</organism>
<dbReference type="PANTHER" id="PTHR43020:SF2">
    <property type="entry name" value="MITOCHONDRIAL TRNA METHYLTHIOTRANSFERASE CDK5RAP1"/>
    <property type="match status" value="1"/>
</dbReference>
<evidence type="ECO:0000313" key="18">
    <source>
        <dbReference type="Proteomes" id="UP000014975"/>
    </source>
</evidence>
<dbReference type="PANTHER" id="PTHR43020">
    <property type="entry name" value="CDK5 REGULATORY SUBUNIT-ASSOCIATED PROTEIN 1"/>
    <property type="match status" value="1"/>
</dbReference>
<comment type="function">
    <text evidence="1 13">Catalyzes the methylthiolation of N6-(dimethylallyl)adenosine (i(6)A), leading to the formation of 2-methylthio-N6-(dimethylallyl)adenosine (ms(2)i(6)A) at position 37 in tRNAs that read codons beginning with uridine.</text>
</comment>
<dbReference type="SFLD" id="SFLDS00029">
    <property type="entry name" value="Radical_SAM"/>
    <property type="match status" value="1"/>
</dbReference>
<dbReference type="OrthoDB" id="9805215at2"/>
<dbReference type="InterPro" id="IPR006638">
    <property type="entry name" value="Elp3/MiaA/NifB-like_rSAM"/>
</dbReference>
<dbReference type="InterPro" id="IPR006463">
    <property type="entry name" value="MiaB_methiolase"/>
</dbReference>
<protein>
    <recommendedName>
        <fullName evidence="10 13">tRNA-2-methylthio-N(6)-dimethylallyladenosine synthase</fullName>
        <ecNumber evidence="9 13">2.8.4.3</ecNumber>
    </recommendedName>
    <alternativeName>
        <fullName evidence="12 13">(Dimethylallyl)adenosine tRNA methylthiotransferase MiaB</fullName>
    </alternativeName>
    <alternativeName>
        <fullName evidence="11 13">tRNA-i(6)A37 methylthiotransferase</fullName>
    </alternativeName>
</protein>
<evidence type="ECO:0000256" key="8">
    <source>
        <dbReference type="ARBA" id="ARBA00023014"/>
    </source>
</evidence>
<dbReference type="InterPro" id="IPR020612">
    <property type="entry name" value="Methylthiotransferase_CS"/>
</dbReference>
<dbReference type="eggNOG" id="COG0621">
    <property type="taxonomic scope" value="Bacteria"/>
</dbReference>
<dbReference type="PROSITE" id="PS50926">
    <property type="entry name" value="TRAM"/>
    <property type="match status" value="1"/>
</dbReference>
<evidence type="ECO:0000256" key="9">
    <source>
        <dbReference type="ARBA" id="ARBA00033765"/>
    </source>
</evidence>
<comment type="caution">
    <text evidence="17">The sequence shown here is derived from an EMBL/GenBank/DDBJ whole genome shotgun (WGS) entry which is preliminary data.</text>
</comment>
<comment type="cofactor">
    <cofactor evidence="13">
        <name>[4Fe-4S] cluster</name>
        <dbReference type="ChEBI" id="CHEBI:49883"/>
    </cofactor>
    <text evidence="13">Binds 2 [4Fe-4S] clusters. One cluster is coordinated with 3 cysteines and an exchangeable S-adenosyl-L-methionine.</text>
</comment>
<evidence type="ECO:0000259" key="14">
    <source>
        <dbReference type="PROSITE" id="PS50926"/>
    </source>
</evidence>
<feature type="binding site" evidence="13">
    <location>
        <position position="82"/>
    </location>
    <ligand>
        <name>[4Fe-4S] cluster</name>
        <dbReference type="ChEBI" id="CHEBI:49883"/>
        <label>1</label>
    </ligand>
</feature>
<feature type="domain" description="MTTase N-terminal" evidence="15">
    <location>
        <begin position="1"/>
        <end position="119"/>
    </location>
</feature>
<dbReference type="AlphaFoldDB" id="S7URU4"/>
<keyword evidence="4 13" id="KW-0808">Transferase</keyword>
<dbReference type="InterPro" id="IPR005839">
    <property type="entry name" value="Methylthiotransferase"/>
</dbReference>
<evidence type="ECO:0000259" key="15">
    <source>
        <dbReference type="PROSITE" id="PS51449"/>
    </source>
</evidence>
<sequence length="457" mass="50902">MLFSIITFGCQMNAGDSEWLARTLRGMGWEEIPPDKAAKADVVVINTCSVRKKPEEKVYSLLGRLRDAMRDNPRAFVAVGGCLAQQAGEEFFRRFPQVRLVFGTDGAAAAPQAIERLAAEPGLRLSLLDFAERYEPRERHWPDEKVASQAFVTIMQGCDNFCAYCIVPHVRGRQKSRPAPDVLAECREWLARGATEITLLGQNVNSYGQDASGDGTGFADLLRDVAGLPGLRWLRFVTSHPKDIAPEVIRAFAELDNLAPKLHLPVQSGSDRILSLMGRKYDRARYLDIVARLREARPDIALSTDLIVGFPTETEAEFRETLSLMEEVRFESSFSFLYNDRPGVRACDIEPKVADAVKTRRLLELQALQERLTEEAYAAWVGREIEVVFERGSRKDGPGDAPSLAGRDPYGRVVNVALPTDAVKREEDLTGQTARVTITMAKKHSLNATLAEAPWLR</sequence>
<dbReference type="PROSITE" id="PS51918">
    <property type="entry name" value="RADICAL_SAM"/>
    <property type="match status" value="1"/>
</dbReference>